<dbReference type="InterPro" id="IPR051198">
    <property type="entry name" value="BchE-like"/>
</dbReference>
<dbReference type="Proteomes" id="UP000195667">
    <property type="component" value="Unassembled WGS sequence"/>
</dbReference>
<dbReference type="GO" id="GO:0046872">
    <property type="term" value="F:metal ion binding"/>
    <property type="evidence" value="ECO:0007669"/>
    <property type="project" value="UniProtKB-KW"/>
</dbReference>
<dbReference type="SFLD" id="SFLDS00029">
    <property type="entry name" value="Radical_SAM"/>
    <property type="match status" value="1"/>
</dbReference>
<evidence type="ECO:0000313" key="6">
    <source>
        <dbReference type="EMBL" id="SJM96081.1"/>
    </source>
</evidence>
<accession>A0A1R4HJ63</accession>
<dbReference type="PANTHER" id="PTHR43409">
    <property type="entry name" value="ANAEROBIC MAGNESIUM-PROTOPORPHYRIN IX MONOMETHYL ESTER CYCLASE-RELATED"/>
    <property type="match status" value="1"/>
</dbReference>
<dbReference type="SUPFAM" id="SSF102114">
    <property type="entry name" value="Radical SAM enzymes"/>
    <property type="match status" value="1"/>
</dbReference>
<evidence type="ECO:0000256" key="4">
    <source>
        <dbReference type="ARBA" id="ARBA00023004"/>
    </source>
</evidence>
<dbReference type="GO" id="GO:0051536">
    <property type="term" value="F:iron-sulfur cluster binding"/>
    <property type="evidence" value="ECO:0007669"/>
    <property type="project" value="UniProtKB-KW"/>
</dbReference>
<evidence type="ECO:0000256" key="2">
    <source>
        <dbReference type="ARBA" id="ARBA00022691"/>
    </source>
</evidence>
<dbReference type="GO" id="GO:0003824">
    <property type="term" value="F:catalytic activity"/>
    <property type="evidence" value="ECO:0007669"/>
    <property type="project" value="InterPro"/>
</dbReference>
<sequence length="515" mass="57140">MMRRTATIGLIELPELGLFDSYGRNRASVRRGSTLISKQVLLANLQNYGYDAQLVNLKDGDYEGAYGEVTWGGTKLTKVYVGRNIFELKADEYDIWGVTNNFSQHREVACFTIQHLVRQGKPVIVGGSDAIAEPEMYLQAGASAIITDKSGGSNRSAIEYLLGNIPKEELGGVILADGSHYSQRGHVLRPEDWALPSVEVARACLGTEYWSAEYPGELLAIGSVFSDIGCDRKCDFCQTPNYGLGYRRMSPQRTLEWLAKQKEAGARSVVGSSDQFMARVLREEGRDEILEIMKGARELGLAMLWPNGLELRKATIGRGLNRPGTDLTPDEELINAVWGWDGNAGTFHAYMPAERPLDGRDNYAKLLPWQEHCELLRAIVRSGLPALSYGIIIGFEDETESSLLRLEEAIMQVHADLMSINPNLIFQVSPFAISPIPGTGQGKSLRELGLLRFDDPVLYGGLWTPSVDTRCLSYERIAEWQIRLLNIGSEKGKSAFINTDFSPAPDAVRSQQRVW</sequence>
<protein>
    <submittedName>
        <fullName evidence="6">Fe-S oxidoreductase</fullName>
    </submittedName>
</protein>
<comment type="cofactor">
    <cofactor evidence="1">
        <name>[4Fe-4S] cluster</name>
        <dbReference type="ChEBI" id="CHEBI:49883"/>
    </cofactor>
</comment>
<evidence type="ECO:0000256" key="1">
    <source>
        <dbReference type="ARBA" id="ARBA00001966"/>
    </source>
</evidence>
<keyword evidence="3" id="KW-0479">Metal-binding</keyword>
<keyword evidence="7" id="KW-1185">Reference proteome</keyword>
<gene>
    <name evidence="6" type="ORF">CRENPOLYSF1_850001</name>
</gene>
<dbReference type="InterPro" id="IPR058240">
    <property type="entry name" value="rSAM_sf"/>
</dbReference>
<keyword evidence="2" id="KW-0949">S-adenosyl-L-methionine</keyword>
<dbReference type="SFLD" id="SFLDG01082">
    <property type="entry name" value="B12-binding_domain_containing"/>
    <property type="match status" value="1"/>
</dbReference>
<dbReference type="RefSeq" id="WP_176371153.1">
    <property type="nucleotide sequence ID" value="NZ_FUKI01000165.1"/>
</dbReference>
<reference evidence="7" key="1">
    <citation type="submission" date="2017-02" db="EMBL/GenBank/DDBJ databases">
        <authorList>
            <person name="Daims H."/>
        </authorList>
    </citation>
    <scope>NUCLEOTIDE SEQUENCE [LARGE SCALE GENOMIC DNA]</scope>
</reference>
<evidence type="ECO:0000313" key="7">
    <source>
        <dbReference type="Proteomes" id="UP000195667"/>
    </source>
</evidence>
<dbReference type="InterPro" id="IPR007197">
    <property type="entry name" value="rSAM"/>
</dbReference>
<keyword evidence="4" id="KW-0408">Iron</keyword>
<dbReference type="AlphaFoldDB" id="A0A1R4HJ63"/>
<name>A0A1R4HJ63_9GAMM</name>
<evidence type="ECO:0000256" key="5">
    <source>
        <dbReference type="ARBA" id="ARBA00023014"/>
    </source>
</evidence>
<organism evidence="6 7">
    <name type="scientific">Crenothrix polyspora</name>
    <dbReference type="NCBI Taxonomy" id="360316"/>
    <lineage>
        <taxon>Bacteria</taxon>
        <taxon>Pseudomonadati</taxon>
        <taxon>Pseudomonadota</taxon>
        <taxon>Gammaproteobacteria</taxon>
        <taxon>Methylococcales</taxon>
        <taxon>Crenotrichaceae</taxon>
        <taxon>Crenothrix</taxon>
    </lineage>
</organism>
<dbReference type="EMBL" id="FUKI01000165">
    <property type="protein sequence ID" value="SJM96081.1"/>
    <property type="molecule type" value="Genomic_DNA"/>
</dbReference>
<evidence type="ECO:0000256" key="3">
    <source>
        <dbReference type="ARBA" id="ARBA00022723"/>
    </source>
</evidence>
<keyword evidence="5" id="KW-0411">Iron-sulfur</keyword>
<proteinExistence type="predicted"/>